<name>A0A2G8KDC0_STIJA</name>
<keyword evidence="3" id="KW-1185">Reference proteome</keyword>
<dbReference type="PANTHER" id="PTHR46791:SF5">
    <property type="entry name" value="CLR5 DOMAIN-CONTAINING PROTEIN-RELATED"/>
    <property type="match status" value="1"/>
</dbReference>
<dbReference type="Proteomes" id="UP000230750">
    <property type="component" value="Unassembled WGS sequence"/>
</dbReference>
<evidence type="ECO:0000259" key="1">
    <source>
        <dbReference type="Pfam" id="PF24764"/>
    </source>
</evidence>
<feature type="domain" description="Integrase core" evidence="1">
    <location>
        <begin position="222"/>
        <end position="242"/>
    </location>
</feature>
<dbReference type="AlphaFoldDB" id="A0A2G8KDC0"/>
<organism evidence="2 3">
    <name type="scientific">Stichopus japonicus</name>
    <name type="common">Sea cucumber</name>
    <dbReference type="NCBI Taxonomy" id="307972"/>
    <lineage>
        <taxon>Eukaryota</taxon>
        <taxon>Metazoa</taxon>
        <taxon>Echinodermata</taxon>
        <taxon>Eleutherozoa</taxon>
        <taxon>Echinozoa</taxon>
        <taxon>Holothuroidea</taxon>
        <taxon>Aspidochirotacea</taxon>
        <taxon>Aspidochirotida</taxon>
        <taxon>Stichopodidae</taxon>
        <taxon>Apostichopus</taxon>
    </lineage>
</organism>
<evidence type="ECO:0000313" key="3">
    <source>
        <dbReference type="Proteomes" id="UP000230750"/>
    </source>
</evidence>
<reference evidence="2 3" key="1">
    <citation type="journal article" date="2017" name="PLoS Biol.">
        <title>The sea cucumber genome provides insights into morphological evolution and visceral regeneration.</title>
        <authorList>
            <person name="Zhang X."/>
            <person name="Sun L."/>
            <person name="Yuan J."/>
            <person name="Sun Y."/>
            <person name="Gao Y."/>
            <person name="Zhang L."/>
            <person name="Li S."/>
            <person name="Dai H."/>
            <person name="Hamel J.F."/>
            <person name="Liu C."/>
            <person name="Yu Y."/>
            <person name="Liu S."/>
            <person name="Lin W."/>
            <person name="Guo K."/>
            <person name="Jin S."/>
            <person name="Xu P."/>
            <person name="Storey K.B."/>
            <person name="Huan P."/>
            <person name="Zhang T."/>
            <person name="Zhou Y."/>
            <person name="Zhang J."/>
            <person name="Lin C."/>
            <person name="Li X."/>
            <person name="Xing L."/>
            <person name="Huo D."/>
            <person name="Sun M."/>
            <person name="Wang L."/>
            <person name="Mercier A."/>
            <person name="Li F."/>
            <person name="Yang H."/>
            <person name="Xiang J."/>
        </authorList>
    </citation>
    <scope>NUCLEOTIDE SEQUENCE [LARGE SCALE GENOMIC DNA]</scope>
    <source>
        <strain evidence="2">Shaxun</strain>
        <tissue evidence="2">Muscle</tissue>
    </source>
</reference>
<sequence>MTRLDDRDQFLRDFRREVNDCVRVVTTQLDNQQVLGDVLERLSALKRDLLHSRTGDIVSASAYDSLLSSLNRLVELVSRQAEVEESNADVTESFASTRVSSRQRGSPKFNITRAQLEFLIACRFSPKKIAEILHVSSRTVSRRFKEFNLDTEDYSDMSTESLDETVQRLLAGNHRIGANTVVTLLHNEGIKVQRERVRESVRRVDPAGVACRSRRVLKRRAYKVHCPNSLWHLDGNHKLIRFVQ</sequence>
<gene>
    <name evidence="2" type="ORF">BSL78_17180</name>
</gene>
<accession>A0A2G8KDC0</accession>
<comment type="caution">
    <text evidence="2">The sequence shown here is derived from an EMBL/GenBank/DDBJ whole genome shotgun (WGS) entry which is preliminary data.</text>
</comment>
<evidence type="ECO:0000313" key="2">
    <source>
        <dbReference type="EMBL" id="PIK45972.1"/>
    </source>
</evidence>
<dbReference type="PANTHER" id="PTHR46791">
    <property type="entry name" value="EXPRESSED PROTEIN"/>
    <property type="match status" value="1"/>
</dbReference>
<dbReference type="STRING" id="307972.A0A2G8KDC0"/>
<dbReference type="Pfam" id="PF24764">
    <property type="entry name" value="rva_4"/>
    <property type="match status" value="1"/>
</dbReference>
<protein>
    <recommendedName>
        <fullName evidence="1">Integrase core domain-containing protein</fullName>
    </recommendedName>
</protein>
<dbReference type="EMBL" id="MRZV01000673">
    <property type="protein sequence ID" value="PIK45972.1"/>
    <property type="molecule type" value="Genomic_DNA"/>
</dbReference>
<dbReference type="InterPro" id="IPR058913">
    <property type="entry name" value="Integrase_dom_put"/>
</dbReference>
<dbReference type="OrthoDB" id="6150415at2759"/>
<proteinExistence type="predicted"/>